<dbReference type="RefSeq" id="WP_344604445.1">
    <property type="nucleotide sequence ID" value="NZ_BAAAHE010000015.1"/>
</dbReference>
<dbReference type="Gene3D" id="3.40.50.150">
    <property type="entry name" value="Vaccinia Virus protein VP39"/>
    <property type="match status" value="1"/>
</dbReference>
<dbReference type="CDD" id="cd02440">
    <property type="entry name" value="AdoMet_MTases"/>
    <property type="match status" value="1"/>
</dbReference>
<evidence type="ECO:0000259" key="4">
    <source>
        <dbReference type="Pfam" id="PF13649"/>
    </source>
</evidence>
<proteinExistence type="predicted"/>
<sequence>MADLTRARSSVRTAVVWEALRPALDDLLADPRGGGRTELEVLDVGGGTGGFAVPLAQSGHRVTVLDPSPDALASLGRRVAEAGVAAQVRAVQGDADNLAAVAAPGSFDLLLCHGALEHTDDPAASLAAALATLRPGGALSLLAANRNAAVFARAISGHVVGARHALEDPTGRWGASDPLPRRFAPDDLVAMLEAAGARVLAIHGVRVFSDLVPSGVVEGEAAAREDLVALESAVAELPAFRAIATQLHVLAVRP</sequence>
<dbReference type="InterPro" id="IPR041698">
    <property type="entry name" value="Methyltransf_25"/>
</dbReference>
<evidence type="ECO:0000256" key="2">
    <source>
        <dbReference type="ARBA" id="ARBA00022679"/>
    </source>
</evidence>
<gene>
    <name evidence="5" type="ORF">GCM10009547_21290</name>
</gene>
<dbReference type="PANTHER" id="PTHR43464:SF19">
    <property type="entry name" value="UBIQUINONE BIOSYNTHESIS O-METHYLTRANSFERASE, MITOCHONDRIAL"/>
    <property type="match status" value="1"/>
</dbReference>
<evidence type="ECO:0000256" key="1">
    <source>
        <dbReference type="ARBA" id="ARBA00022603"/>
    </source>
</evidence>
<comment type="caution">
    <text evidence="5">The sequence shown here is derived from an EMBL/GenBank/DDBJ whole genome shotgun (WGS) entry which is preliminary data.</text>
</comment>
<organism evidence="5 6">
    <name type="scientific">Sporichthya brevicatena</name>
    <dbReference type="NCBI Taxonomy" id="171442"/>
    <lineage>
        <taxon>Bacteria</taxon>
        <taxon>Bacillati</taxon>
        <taxon>Actinomycetota</taxon>
        <taxon>Actinomycetes</taxon>
        <taxon>Sporichthyales</taxon>
        <taxon>Sporichthyaceae</taxon>
        <taxon>Sporichthya</taxon>
    </lineage>
</organism>
<reference evidence="6" key="1">
    <citation type="journal article" date="2019" name="Int. J. Syst. Evol. Microbiol.">
        <title>The Global Catalogue of Microorganisms (GCM) 10K type strain sequencing project: providing services to taxonomists for standard genome sequencing and annotation.</title>
        <authorList>
            <consortium name="The Broad Institute Genomics Platform"/>
            <consortium name="The Broad Institute Genome Sequencing Center for Infectious Disease"/>
            <person name="Wu L."/>
            <person name="Ma J."/>
        </authorList>
    </citation>
    <scope>NUCLEOTIDE SEQUENCE [LARGE SCALE GENOMIC DNA]</scope>
    <source>
        <strain evidence="6">JCM 10671</strain>
    </source>
</reference>
<dbReference type="GO" id="GO:0032259">
    <property type="term" value="P:methylation"/>
    <property type="evidence" value="ECO:0007669"/>
    <property type="project" value="UniProtKB-KW"/>
</dbReference>
<evidence type="ECO:0000313" key="6">
    <source>
        <dbReference type="Proteomes" id="UP001500957"/>
    </source>
</evidence>
<name>A0ABP3RWB8_9ACTN</name>
<feature type="domain" description="Methyltransferase" evidence="4">
    <location>
        <begin position="41"/>
        <end position="137"/>
    </location>
</feature>
<dbReference type="GO" id="GO:0008168">
    <property type="term" value="F:methyltransferase activity"/>
    <property type="evidence" value="ECO:0007669"/>
    <property type="project" value="UniProtKB-KW"/>
</dbReference>
<dbReference type="PANTHER" id="PTHR43464">
    <property type="entry name" value="METHYLTRANSFERASE"/>
    <property type="match status" value="1"/>
</dbReference>
<keyword evidence="2" id="KW-0808">Transferase</keyword>
<dbReference type="Pfam" id="PF13649">
    <property type="entry name" value="Methyltransf_25"/>
    <property type="match status" value="1"/>
</dbReference>
<keyword evidence="1 5" id="KW-0489">Methyltransferase</keyword>
<keyword evidence="3" id="KW-0949">S-adenosyl-L-methionine</keyword>
<evidence type="ECO:0000313" key="5">
    <source>
        <dbReference type="EMBL" id="GAA0618656.1"/>
    </source>
</evidence>
<dbReference type="InterPro" id="IPR029063">
    <property type="entry name" value="SAM-dependent_MTases_sf"/>
</dbReference>
<dbReference type="EMBL" id="BAAAHE010000015">
    <property type="protein sequence ID" value="GAA0618656.1"/>
    <property type="molecule type" value="Genomic_DNA"/>
</dbReference>
<evidence type="ECO:0000256" key="3">
    <source>
        <dbReference type="ARBA" id="ARBA00022691"/>
    </source>
</evidence>
<dbReference type="Proteomes" id="UP001500957">
    <property type="component" value="Unassembled WGS sequence"/>
</dbReference>
<protein>
    <submittedName>
        <fullName evidence="5">Methyltransferase</fullName>
    </submittedName>
</protein>
<dbReference type="SUPFAM" id="SSF53335">
    <property type="entry name" value="S-adenosyl-L-methionine-dependent methyltransferases"/>
    <property type="match status" value="1"/>
</dbReference>
<keyword evidence="6" id="KW-1185">Reference proteome</keyword>
<accession>A0ABP3RWB8</accession>